<comment type="caution">
    <text evidence="1">The sequence shown here is derived from an EMBL/GenBank/DDBJ whole genome shotgun (WGS) entry which is preliminary data.</text>
</comment>
<dbReference type="RefSeq" id="WP_172108751.1">
    <property type="nucleotide sequence ID" value="NZ_JABFDN010000001.1"/>
</dbReference>
<organism evidence="1 2">
    <name type="scientific">Bradyrhizobium aeschynomenes</name>
    <dbReference type="NCBI Taxonomy" id="2734909"/>
    <lineage>
        <taxon>Bacteria</taxon>
        <taxon>Pseudomonadati</taxon>
        <taxon>Pseudomonadota</taxon>
        <taxon>Alphaproteobacteria</taxon>
        <taxon>Hyphomicrobiales</taxon>
        <taxon>Nitrobacteraceae</taxon>
        <taxon>Bradyrhizobium</taxon>
    </lineage>
</organism>
<proteinExistence type="predicted"/>
<accession>A0ABX2C953</accession>
<gene>
    <name evidence="1" type="ORF">HL667_02730</name>
</gene>
<evidence type="ECO:0000313" key="2">
    <source>
        <dbReference type="Proteomes" id="UP000886476"/>
    </source>
</evidence>
<protein>
    <recommendedName>
        <fullName evidence="3">3-deoxy-7-phosphoheptulonate synthase</fullName>
    </recommendedName>
</protein>
<evidence type="ECO:0000313" key="1">
    <source>
        <dbReference type="EMBL" id="NPU63907.1"/>
    </source>
</evidence>
<reference evidence="1" key="1">
    <citation type="submission" date="2020-05" db="EMBL/GenBank/DDBJ databases">
        <title>Nod-independent and nitrogen-fixing Bradyrhizobium aeschynomene sp. nov. isolated from nodules of Aeschynomene indica.</title>
        <authorList>
            <person name="Zhang Z."/>
        </authorList>
    </citation>
    <scope>NUCLEOTIDE SEQUENCE</scope>
    <source>
        <strain evidence="1">83012</strain>
    </source>
</reference>
<keyword evidence="2" id="KW-1185">Reference proteome</keyword>
<dbReference type="EMBL" id="JABFDN010000001">
    <property type="protein sequence ID" value="NPU63907.1"/>
    <property type="molecule type" value="Genomic_DNA"/>
</dbReference>
<evidence type="ECO:0008006" key="3">
    <source>
        <dbReference type="Google" id="ProtNLM"/>
    </source>
</evidence>
<sequence length="58" mass="5994">MKLNVTILMGEPVSGDDAVLLGKLSHAGVTVDRVLPRLAIVTGSIDPSQLSTLRAVPA</sequence>
<dbReference type="Proteomes" id="UP000886476">
    <property type="component" value="Unassembled WGS sequence"/>
</dbReference>
<name>A0ABX2C953_9BRAD</name>